<accession>A0A2R4M8Y4</accession>
<dbReference type="KEGG" id="cbak:DA792_21745"/>
<reference evidence="2 3" key="1">
    <citation type="submission" date="2018-03" db="EMBL/GenBank/DDBJ databases">
        <title>The Complete Genome of Celeribacter baekdonensis strain LH4, a Thiosulfate-Oxidizing Alphaproteobacterium Isolated from Gulf of Mexico Continental Slope Sediments.</title>
        <authorList>
            <person name="Flood B.E."/>
            <person name="Bailey J.V."/>
            <person name="Leprich D."/>
        </authorList>
    </citation>
    <scope>NUCLEOTIDE SEQUENCE [LARGE SCALE GENOMIC DNA]</scope>
    <source>
        <strain evidence="2 3">LH4</strain>
        <plasmid evidence="3">Plasmid pcblh4e</plasmid>
    </source>
</reference>
<dbReference type="Pfam" id="PF07929">
    <property type="entry name" value="PRiA4_ORF3"/>
    <property type="match status" value="1"/>
</dbReference>
<gene>
    <name evidence="2" type="ORF">DA792_21745</name>
</gene>
<organism evidence="2 3">
    <name type="scientific">Celeribacter baekdonensis</name>
    <dbReference type="NCBI Taxonomy" id="875171"/>
    <lineage>
        <taxon>Bacteria</taxon>
        <taxon>Pseudomonadati</taxon>
        <taxon>Pseudomonadota</taxon>
        <taxon>Alphaproteobacteria</taxon>
        <taxon>Rhodobacterales</taxon>
        <taxon>Roseobacteraceae</taxon>
        <taxon>Celeribacter</taxon>
    </lineage>
</organism>
<dbReference type="Proteomes" id="UP000241447">
    <property type="component" value="Plasmid pCBLh4e"/>
</dbReference>
<geneLocation type="plasmid" evidence="3">
    <name>pcblh4e</name>
</geneLocation>
<feature type="domain" description="Plasmid pRiA4b Orf3-like" evidence="1">
    <location>
        <begin position="24"/>
        <end position="195"/>
    </location>
</feature>
<evidence type="ECO:0000313" key="2">
    <source>
        <dbReference type="EMBL" id="AVW93660.1"/>
    </source>
</evidence>
<dbReference type="RefSeq" id="WP_107722887.1">
    <property type="nucleotide sequence ID" value="NZ_CP028477.1"/>
</dbReference>
<dbReference type="SUPFAM" id="SSF159941">
    <property type="entry name" value="MM3350-like"/>
    <property type="match status" value="1"/>
</dbReference>
<dbReference type="Gene3D" id="3.10.290.30">
    <property type="entry name" value="MM3350-like"/>
    <property type="match status" value="1"/>
</dbReference>
<dbReference type="InterPro" id="IPR024047">
    <property type="entry name" value="MM3350-like_sf"/>
</dbReference>
<protein>
    <submittedName>
        <fullName evidence="2">Plasmid pRiA4b ORF-3 family protein</fullName>
    </submittedName>
</protein>
<sequence>MLQSKKSKVASTTRPSKQAEHILIELKIELIGIKPPIWRRIFVPNDISLDILHSVLQGAMPWQDYHLHEFEIGEDRFEARDESDDSWDPNDGRKDEKRFTLGELVKKGSQFTYTYDFGDSWRHLVTVEKVGKLTGRPDQDFPACVAGERACPPEDSGGPYSYEEFLDALTDKHHPEHRDTKQWAGAFEPEVFSVQQANAAVGAMFVWAKERRDRK</sequence>
<dbReference type="EMBL" id="CP028477">
    <property type="protein sequence ID" value="AVW93660.1"/>
    <property type="molecule type" value="Genomic_DNA"/>
</dbReference>
<name>A0A2R4M8Y4_9RHOB</name>
<dbReference type="InterPro" id="IPR012912">
    <property type="entry name" value="Plasmid_pRiA4b_Orf3-like"/>
</dbReference>
<dbReference type="PANTHER" id="PTHR41878">
    <property type="entry name" value="LEXA REPRESSOR-RELATED"/>
    <property type="match status" value="1"/>
</dbReference>
<proteinExistence type="predicted"/>
<dbReference type="OrthoDB" id="9816539at2"/>
<keyword evidence="2" id="KW-0614">Plasmid</keyword>
<dbReference type="AlphaFoldDB" id="A0A2R4M8Y4"/>
<evidence type="ECO:0000259" key="1">
    <source>
        <dbReference type="Pfam" id="PF07929"/>
    </source>
</evidence>
<evidence type="ECO:0000313" key="3">
    <source>
        <dbReference type="Proteomes" id="UP000241447"/>
    </source>
</evidence>
<dbReference type="PANTHER" id="PTHR41878:SF1">
    <property type="entry name" value="TNPR PROTEIN"/>
    <property type="match status" value="1"/>
</dbReference>